<keyword evidence="1" id="KW-0863">Zinc-finger</keyword>
<gene>
    <name evidence="3" type="ORF">LIER_38050</name>
</gene>
<evidence type="ECO:0000313" key="3">
    <source>
        <dbReference type="EMBL" id="GAA0155253.1"/>
    </source>
</evidence>
<keyword evidence="4" id="KW-1185">Reference proteome</keyword>
<dbReference type="Pfam" id="PF00098">
    <property type="entry name" value="zf-CCHC"/>
    <property type="match status" value="2"/>
</dbReference>
<dbReference type="PANTHER" id="PTHR15503:SF45">
    <property type="entry name" value="RNA-DIRECTED DNA POLYMERASE HOMOLOG"/>
    <property type="match status" value="1"/>
</dbReference>
<name>A0AAV3PYG1_LITER</name>
<dbReference type="EMBL" id="BAABME010018858">
    <property type="protein sequence ID" value="GAA0155253.1"/>
    <property type="molecule type" value="Genomic_DNA"/>
</dbReference>
<dbReference type="AlphaFoldDB" id="A0AAV3PYG1"/>
<dbReference type="PROSITE" id="PS50158">
    <property type="entry name" value="ZF_CCHC"/>
    <property type="match status" value="2"/>
</dbReference>
<protein>
    <recommendedName>
        <fullName evidence="2">CCHC-type domain-containing protein</fullName>
    </recommendedName>
</protein>
<dbReference type="InterPro" id="IPR036875">
    <property type="entry name" value="Znf_CCHC_sf"/>
</dbReference>
<dbReference type="SUPFAM" id="SSF57756">
    <property type="entry name" value="Retrovirus zinc finger-like domains"/>
    <property type="match status" value="1"/>
</dbReference>
<keyword evidence="1" id="KW-0479">Metal-binding</keyword>
<reference evidence="3 4" key="1">
    <citation type="submission" date="2024-01" db="EMBL/GenBank/DDBJ databases">
        <title>The complete chloroplast genome sequence of Lithospermum erythrorhizon: insights into the phylogenetic relationship among Boraginaceae species and the maternal lineages of purple gromwells.</title>
        <authorList>
            <person name="Okada T."/>
            <person name="Watanabe K."/>
        </authorList>
    </citation>
    <scope>NUCLEOTIDE SEQUENCE [LARGE SCALE GENOMIC DNA]</scope>
</reference>
<dbReference type="SMART" id="SM00343">
    <property type="entry name" value="ZnF_C2HC"/>
    <property type="match status" value="3"/>
</dbReference>
<sequence length="198" mass="22338">MSVLDYETKFNKLSRFAGAIVDDNINKAKRFLKGLRGEIRIHVASQRVTTYADIVDRALNVENEVEVEKPKAPEKKRSANSQQLQYGGKQVRNEFFEGNGGKKQTKWCEICKRPHSQENCPRKNRTCFNCGKRGHLANSCMSGLGGSAMRCFKCGRAHDSRNCPMLTGNCFECGQQGHRAAMCPIRNSWNERGTKCTK</sequence>
<comment type="caution">
    <text evidence="3">The sequence shown here is derived from an EMBL/GenBank/DDBJ whole genome shotgun (WGS) entry which is preliminary data.</text>
</comment>
<dbReference type="GO" id="GO:0003676">
    <property type="term" value="F:nucleic acid binding"/>
    <property type="evidence" value="ECO:0007669"/>
    <property type="project" value="InterPro"/>
</dbReference>
<dbReference type="Gene3D" id="4.10.60.10">
    <property type="entry name" value="Zinc finger, CCHC-type"/>
    <property type="match status" value="2"/>
</dbReference>
<keyword evidence="1" id="KW-0862">Zinc</keyword>
<dbReference type="GO" id="GO:0008270">
    <property type="term" value="F:zinc ion binding"/>
    <property type="evidence" value="ECO:0007669"/>
    <property type="project" value="UniProtKB-KW"/>
</dbReference>
<proteinExistence type="predicted"/>
<feature type="domain" description="CCHC-type" evidence="2">
    <location>
        <begin position="127"/>
        <end position="140"/>
    </location>
</feature>
<dbReference type="InterPro" id="IPR001878">
    <property type="entry name" value="Znf_CCHC"/>
</dbReference>
<evidence type="ECO:0000256" key="1">
    <source>
        <dbReference type="PROSITE-ProRule" id="PRU00047"/>
    </source>
</evidence>
<evidence type="ECO:0000259" key="2">
    <source>
        <dbReference type="PROSITE" id="PS50158"/>
    </source>
</evidence>
<organism evidence="3 4">
    <name type="scientific">Lithospermum erythrorhizon</name>
    <name type="common">Purple gromwell</name>
    <name type="synonym">Lithospermum officinale var. erythrorhizon</name>
    <dbReference type="NCBI Taxonomy" id="34254"/>
    <lineage>
        <taxon>Eukaryota</taxon>
        <taxon>Viridiplantae</taxon>
        <taxon>Streptophyta</taxon>
        <taxon>Embryophyta</taxon>
        <taxon>Tracheophyta</taxon>
        <taxon>Spermatophyta</taxon>
        <taxon>Magnoliopsida</taxon>
        <taxon>eudicotyledons</taxon>
        <taxon>Gunneridae</taxon>
        <taxon>Pentapetalae</taxon>
        <taxon>asterids</taxon>
        <taxon>lamiids</taxon>
        <taxon>Boraginales</taxon>
        <taxon>Boraginaceae</taxon>
        <taxon>Boraginoideae</taxon>
        <taxon>Lithospermeae</taxon>
        <taxon>Lithospermum</taxon>
    </lineage>
</organism>
<accession>A0AAV3PYG1</accession>
<evidence type="ECO:0000313" key="4">
    <source>
        <dbReference type="Proteomes" id="UP001454036"/>
    </source>
</evidence>
<dbReference type="Proteomes" id="UP001454036">
    <property type="component" value="Unassembled WGS sequence"/>
</dbReference>
<dbReference type="InterPro" id="IPR032567">
    <property type="entry name" value="RTL1-rel"/>
</dbReference>
<feature type="domain" description="CCHC-type" evidence="2">
    <location>
        <begin position="170"/>
        <end position="184"/>
    </location>
</feature>
<dbReference type="PANTHER" id="PTHR15503">
    <property type="entry name" value="LDOC1 RELATED"/>
    <property type="match status" value="1"/>
</dbReference>